<evidence type="ECO:0000313" key="3">
    <source>
        <dbReference type="EMBL" id="KAE8992968.1"/>
    </source>
</evidence>
<feature type="compositionally biased region" description="Low complexity" evidence="1">
    <location>
        <begin position="231"/>
        <end position="268"/>
    </location>
</feature>
<protein>
    <recommendedName>
        <fullName evidence="2">CCHC-type domain-containing protein</fullName>
    </recommendedName>
</protein>
<dbReference type="AlphaFoldDB" id="A0A6A3JHH7"/>
<dbReference type="Gene3D" id="4.10.60.10">
    <property type="entry name" value="Zinc finger, CCHC-type"/>
    <property type="match status" value="1"/>
</dbReference>
<name>A0A6A3JHH7_9STRA</name>
<gene>
    <name evidence="3" type="ORF">PR001_g20798</name>
</gene>
<evidence type="ECO:0000313" key="4">
    <source>
        <dbReference type="Proteomes" id="UP000429607"/>
    </source>
</evidence>
<dbReference type="GO" id="GO:0008270">
    <property type="term" value="F:zinc ion binding"/>
    <property type="evidence" value="ECO:0007669"/>
    <property type="project" value="InterPro"/>
</dbReference>
<feature type="domain" description="CCHC-type" evidence="2">
    <location>
        <begin position="657"/>
        <end position="673"/>
    </location>
</feature>
<proteinExistence type="predicted"/>
<feature type="region of interest" description="Disordered" evidence="1">
    <location>
        <begin position="1"/>
        <end position="83"/>
    </location>
</feature>
<evidence type="ECO:0000256" key="1">
    <source>
        <dbReference type="SAM" id="MobiDB-lite"/>
    </source>
</evidence>
<sequence length="699" mass="74972">MTSHGSGGDYDSYSDGPESGCRDAFASKVFLGDANPGEGGRPTPITATTTPGAPTEGTARWERDADAPPGNASQPDLTTPEGRGAVRDVLGRAMASTSYTGGGQRQGPHGLSDDAQTSGAGRPRLISKACPYPSHKVVKVLDFKHKGPAVWALVQSTQYANPFATGAPSTPASTTQYNKPYGGTAYGVTAPAAPSVKMPQTAITSYGGISVANMQRAGFGFANPFSQPAGQAPTVLPAPQQPQQPAWAGQTQPSPQPQAGQGQVGANANSPSSVKVEPPQLSRSSLAGQQSYVGVPGYGYNGNPYADSNQRQPVYGMPSSIKNAVRMIQPFYSDGAAVEKARAFWDSFEMATVGLNDSIRLSAFRECLKGKTGEDWWMYSQISDFETLRRRFHNQFICQTSLQMIERLTSMKRTKGMSAEVWGDLMSSLCNAAHCYDEQMRYQYFLSGLRNREWKTALTTSMVNTIPEAVFVLLYKKMHLPVEDDAEFEDDGGKKPATESAMMQQMLNMMQQTQNLLAQQHQTAQAHRSPKRAPMVAAAYENAMGSPRASDTASGPESSGAYPGGIRQGPDRFTQDGLKVCGRCHLMGCSRITCRYGNMTCRNCRMRGHVTSECDRPRQQGAGGMNRGQPQGSSGTNRGQQQNAGGGNGYSPRNPRACYMCKATDHGVSDCPLMSMLRNMAGQNASGTTRVQGQVPSPQ</sequence>
<feature type="region of interest" description="Disordered" evidence="1">
    <location>
        <begin position="543"/>
        <end position="571"/>
    </location>
</feature>
<evidence type="ECO:0000259" key="2">
    <source>
        <dbReference type="SMART" id="SM00343"/>
    </source>
</evidence>
<reference evidence="3 4" key="1">
    <citation type="submission" date="2018-09" db="EMBL/GenBank/DDBJ databases">
        <title>Genomic investigation of the strawberry pathogen Phytophthora fragariae indicates pathogenicity is determined by transcriptional variation in three key races.</title>
        <authorList>
            <person name="Adams T.M."/>
            <person name="Armitage A.D."/>
            <person name="Sobczyk M.K."/>
            <person name="Bates H.J."/>
            <person name="Dunwell J.M."/>
            <person name="Nellist C.F."/>
            <person name="Harrison R.J."/>
        </authorList>
    </citation>
    <scope>NUCLEOTIDE SEQUENCE [LARGE SCALE GENOMIC DNA]</scope>
    <source>
        <strain evidence="3 4">SCRP249</strain>
    </source>
</reference>
<dbReference type="Proteomes" id="UP000429607">
    <property type="component" value="Unassembled WGS sequence"/>
</dbReference>
<feature type="compositionally biased region" description="Low complexity" evidence="1">
    <location>
        <begin position="41"/>
        <end position="58"/>
    </location>
</feature>
<comment type="caution">
    <text evidence="3">The sequence shown here is derived from an EMBL/GenBank/DDBJ whole genome shotgun (WGS) entry which is preliminary data.</text>
</comment>
<feature type="region of interest" description="Disordered" evidence="1">
    <location>
        <begin position="222"/>
        <end position="287"/>
    </location>
</feature>
<dbReference type="SMART" id="SM00343">
    <property type="entry name" value="ZnF_C2HC"/>
    <property type="match status" value="2"/>
</dbReference>
<feature type="region of interest" description="Disordered" evidence="1">
    <location>
        <begin position="611"/>
        <end position="651"/>
    </location>
</feature>
<feature type="domain" description="CCHC-type" evidence="2">
    <location>
        <begin position="600"/>
        <end position="616"/>
    </location>
</feature>
<dbReference type="GO" id="GO:0003676">
    <property type="term" value="F:nucleic acid binding"/>
    <property type="evidence" value="ECO:0007669"/>
    <property type="project" value="InterPro"/>
</dbReference>
<dbReference type="InterPro" id="IPR001878">
    <property type="entry name" value="Znf_CCHC"/>
</dbReference>
<accession>A0A6A3JHH7</accession>
<dbReference type="EMBL" id="QXFV01002094">
    <property type="protein sequence ID" value="KAE8992968.1"/>
    <property type="molecule type" value="Genomic_DNA"/>
</dbReference>
<organism evidence="3 4">
    <name type="scientific">Phytophthora rubi</name>
    <dbReference type="NCBI Taxonomy" id="129364"/>
    <lineage>
        <taxon>Eukaryota</taxon>
        <taxon>Sar</taxon>
        <taxon>Stramenopiles</taxon>
        <taxon>Oomycota</taxon>
        <taxon>Peronosporomycetes</taxon>
        <taxon>Peronosporales</taxon>
        <taxon>Peronosporaceae</taxon>
        <taxon>Phytophthora</taxon>
    </lineage>
</organism>
<feature type="region of interest" description="Disordered" evidence="1">
    <location>
        <begin position="97"/>
        <end position="127"/>
    </location>
</feature>